<dbReference type="Proteomes" id="UP000193942">
    <property type="component" value="Unassembled WGS sequence"/>
</dbReference>
<protein>
    <submittedName>
        <fullName evidence="1">Uncharacterized protein</fullName>
    </submittedName>
</protein>
<gene>
    <name evidence="1" type="ORF">ECXG_03867</name>
</gene>
<organism evidence="1 2">
    <name type="scientific">Escherichia coli TA447</name>
    <dbReference type="NCBI Taxonomy" id="656447"/>
    <lineage>
        <taxon>Bacteria</taxon>
        <taxon>Pseudomonadati</taxon>
        <taxon>Pseudomonadota</taxon>
        <taxon>Gammaproteobacteria</taxon>
        <taxon>Enterobacterales</taxon>
        <taxon>Enterobacteriaceae</taxon>
        <taxon>Escherichia</taxon>
    </lineage>
</organism>
<proteinExistence type="predicted"/>
<evidence type="ECO:0000313" key="2">
    <source>
        <dbReference type="Proteomes" id="UP000193942"/>
    </source>
</evidence>
<sequence>MVEGKSSESIDPLSQKRCAFVVSSVQGKIDFC</sequence>
<dbReference type="EMBL" id="ADIZ01000004">
    <property type="protein sequence ID" value="OSK98121.1"/>
    <property type="molecule type" value="Genomic_DNA"/>
</dbReference>
<evidence type="ECO:0000313" key="1">
    <source>
        <dbReference type="EMBL" id="OSK98121.1"/>
    </source>
</evidence>
<name>A0A1X3J6S4_ECOLX</name>
<reference evidence="1 2" key="1">
    <citation type="submission" date="2010-04" db="EMBL/GenBank/DDBJ databases">
        <title>The Genome Sequence of Escherichia coli TA447.</title>
        <authorList>
            <consortium name="The Broad Institute Genome Sequencing Platform"/>
            <consortium name="The Broad Institute Genome Sequencing Center for Infectious Disease"/>
            <person name="Feldgarden M."/>
            <person name="Gordon D.M."/>
            <person name="Johnson J.R."/>
            <person name="Johnston B.D."/>
            <person name="Young S."/>
            <person name="Zeng Q."/>
            <person name="Koehrsen M."/>
            <person name="Alvarado L."/>
            <person name="Berlin A.M."/>
            <person name="Borenstein D."/>
            <person name="Chapman S.B."/>
            <person name="Chen Z."/>
            <person name="Engels R."/>
            <person name="Freedman E."/>
            <person name="Gellesch M."/>
            <person name="Goldberg J."/>
            <person name="Griggs A."/>
            <person name="Gujja S."/>
            <person name="Heilman E.R."/>
            <person name="Heiman D.I."/>
            <person name="Hepburn T.A."/>
            <person name="Howarth C."/>
            <person name="Jen D."/>
            <person name="Larson L."/>
            <person name="Mehta T."/>
            <person name="Park D."/>
            <person name="Pearson M."/>
            <person name="Richards J."/>
            <person name="Roberts A."/>
            <person name="Saif S."/>
            <person name="Shea T.D."/>
            <person name="Shenoy N."/>
            <person name="Sisk P."/>
            <person name="Stolte C."/>
            <person name="Sykes S.N."/>
            <person name="Walk T."/>
            <person name="White J."/>
            <person name="Yandava C."/>
            <person name="Haas B."/>
            <person name="Henn M.R."/>
            <person name="Nusbaum C."/>
            <person name="Birren B."/>
        </authorList>
    </citation>
    <scope>NUCLEOTIDE SEQUENCE [LARGE SCALE GENOMIC DNA]</scope>
    <source>
        <strain evidence="1 2">TA447</strain>
    </source>
</reference>
<comment type="caution">
    <text evidence="1">The sequence shown here is derived from an EMBL/GenBank/DDBJ whole genome shotgun (WGS) entry which is preliminary data.</text>
</comment>
<dbReference type="AlphaFoldDB" id="A0A1X3J6S4"/>
<accession>A0A1X3J6S4</accession>